<proteinExistence type="predicted"/>
<evidence type="ECO:0000313" key="1">
    <source>
        <dbReference type="EMBL" id="QHQ37046.1"/>
    </source>
</evidence>
<organism evidence="1 2">
    <name type="scientific">Algicella marina</name>
    <dbReference type="NCBI Taxonomy" id="2683284"/>
    <lineage>
        <taxon>Bacteria</taxon>
        <taxon>Pseudomonadati</taxon>
        <taxon>Pseudomonadota</taxon>
        <taxon>Alphaproteobacteria</taxon>
        <taxon>Rhodobacterales</taxon>
        <taxon>Paracoccaceae</taxon>
        <taxon>Algicella</taxon>
    </lineage>
</organism>
<dbReference type="EMBL" id="CP046620">
    <property type="protein sequence ID" value="QHQ37046.1"/>
    <property type="molecule type" value="Genomic_DNA"/>
</dbReference>
<dbReference type="InterPro" id="IPR017101">
    <property type="entry name" value="P-loop_ATP/GTP-bd_All4644_prd"/>
</dbReference>
<keyword evidence="2" id="KW-1185">Reference proteome</keyword>
<accession>A0A6P1T6E3</accession>
<dbReference type="Gene3D" id="3.40.50.300">
    <property type="entry name" value="P-loop containing nucleotide triphosphate hydrolases"/>
    <property type="match status" value="1"/>
</dbReference>
<dbReference type="AlphaFoldDB" id="A0A6P1T6E3"/>
<dbReference type="RefSeq" id="WP_161863589.1">
    <property type="nucleotide sequence ID" value="NZ_CP046620.1"/>
</dbReference>
<dbReference type="InterPro" id="IPR027417">
    <property type="entry name" value="P-loop_NTPase"/>
</dbReference>
<name>A0A6P1T6E3_9RHOB</name>
<dbReference type="KEGG" id="amaq:GO499_18590"/>
<gene>
    <name evidence="1" type="ORF">GO499_18590</name>
</gene>
<dbReference type="Proteomes" id="UP000464495">
    <property type="component" value="Chromosome"/>
</dbReference>
<evidence type="ECO:0000313" key="2">
    <source>
        <dbReference type="Proteomes" id="UP000464495"/>
    </source>
</evidence>
<protein>
    <submittedName>
        <fullName evidence="1">AAA family ATPase</fullName>
    </submittedName>
</protein>
<sequence>MPTEPTLHMLCGKPASGKSTLAGRLADAPRTVCIAEDAWLATLFGDEMSTLSDYVRCSAKLREIMAPHVATLLGQGLSVVLDFPANTIETREWMRGILDRTHAAHVLHVLDLPDESCLERLRARNAAGEHPFAATEAQFRRLSAHYRPPSADEGFNVRVYTDTA</sequence>
<dbReference type="PIRSF" id="PIRSF037081">
    <property type="entry name" value="P-loop_All4644_prd"/>
    <property type="match status" value="1"/>
</dbReference>
<dbReference type="SUPFAM" id="SSF52540">
    <property type="entry name" value="P-loop containing nucleoside triphosphate hydrolases"/>
    <property type="match status" value="1"/>
</dbReference>
<dbReference type="Pfam" id="PF13671">
    <property type="entry name" value="AAA_33"/>
    <property type="match status" value="1"/>
</dbReference>
<reference evidence="1 2" key="1">
    <citation type="submission" date="2019-12" db="EMBL/GenBank/DDBJ databases">
        <title>Complete genome sequence of Algicella marina strain 9Alg 56(T) isolated from the red alga Tichocarpus crinitus.</title>
        <authorList>
            <person name="Kim S.-G."/>
            <person name="Nedashkovskaya O.I."/>
        </authorList>
    </citation>
    <scope>NUCLEOTIDE SEQUENCE [LARGE SCALE GENOMIC DNA]</scope>
    <source>
        <strain evidence="1 2">9Alg 56</strain>
    </source>
</reference>